<keyword evidence="4 13" id="KW-0812">Transmembrane</keyword>
<dbReference type="CDD" id="cd07328">
    <property type="entry name" value="M48_Ste24p_like"/>
    <property type="match status" value="1"/>
</dbReference>
<comment type="subcellular location">
    <subcellularLocation>
        <location evidence="1">Cell membrane</location>
        <topology evidence="1">Multi-pass membrane protein</topology>
    </subcellularLocation>
</comment>
<dbReference type="InterPro" id="IPR001915">
    <property type="entry name" value="Peptidase_M48"/>
</dbReference>
<evidence type="ECO:0000256" key="3">
    <source>
        <dbReference type="ARBA" id="ARBA00022670"/>
    </source>
</evidence>
<evidence type="ECO:0000256" key="1">
    <source>
        <dbReference type="ARBA" id="ARBA00004651"/>
    </source>
</evidence>
<evidence type="ECO:0000256" key="12">
    <source>
        <dbReference type="SAM" id="MobiDB-lite"/>
    </source>
</evidence>
<keyword evidence="5" id="KW-0479">Metal-binding</keyword>
<feature type="transmembrane region" description="Helical" evidence="13">
    <location>
        <begin position="258"/>
        <end position="283"/>
    </location>
</feature>
<evidence type="ECO:0000256" key="11">
    <source>
        <dbReference type="RuleBase" id="RU003983"/>
    </source>
</evidence>
<dbReference type="GO" id="GO:0006508">
    <property type="term" value="P:proteolysis"/>
    <property type="evidence" value="ECO:0007669"/>
    <property type="project" value="UniProtKB-KW"/>
</dbReference>
<evidence type="ECO:0000256" key="8">
    <source>
        <dbReference type="ARBA" id="ARBA00022989"/>
    </source>
</evidence>
<evidence type="ECO:0000259" key="14">
    <source>
        <dbReference type="Pfam" id="PF01435"/>
    </source>
</evidence>
<dbReference type="PANTHER" id="PTHR43221">
    <property type="entry name" value="PROTEASE HTPX"/>
    <property type="match status" value="1"/>
</dbReference>
<evidence type="ECO:0000313" key="17">
    <source>
        <dbReference type="Proteomes" id="UP000614996"/>
    </source>
</evidence>
<comment type="caution">
    <text evidence="16">The sequence shown here is derived from an EMBL/GenBank/DDBJ whole genome shotgun (WGS) entry which is preliminary data.</text>
</comment>
<accession>A0A8J4AKR6</accession>
<dbReference type="GO" id="GO:0004222">
    <property type="term" value="F:metalloendopeptidase activity"/>
    <property type="evidence" value="ECO:0007669"/>
    <property type="project" value="InterPro"/>
</dbReference>
<dbReference type="PANTHER" id="PTHR43221:SF1">
    <property type="entry name" value="PROTEASE HTPX"/>
    <property type="match status" value="1"/>
</dbReference>
<feature type="transmembrane region" description="Helical" evidence="13">
    <location>
        <begin position="108"/>
        <end position="124"/>
    </location>
</feature>
<name>A0A8J4AKR6_9ACTN</name>
<dbReference type="GO" id="GO:0046872">
    <property type="term" value="F:metal ion binding"/>
    <property type="evidence" value="ECO:0007669"/>
    <property type="project" value="UniProtKB-KW"/>
</dbReference>
<keyword evidence="3 11" id="KW-0645">Protease</keyword>
<evidence type="ECO:0000256" key="6">
    <source>
        <dbReference type="ARBA" id="ARBA00022801"/>
    </source>
</evidence>
<dbReference type="RefSeq" id="WP_207122392.1">
    <property type="nucleotide sequence ID" value="NZ_BOPO01000001.1"/>
</dbReference>
<feature type="region of interest" description="Disordered" evidence="12">
    <location>
        <begin position="361"/>
        <end position="381"/>
    </location>
</feature>
<dbReference type="EMBL" id="BOPO01000124">
    <property type="protein sequence ID" value="GIL30558.1"/>
    <property type="molecule type" value="Genomic_DNA"/>
</dbReference>
<comment type="similarity">
    <text evidence="11">Belongs to the peptidase M48 family.</text>
</comment>
<dbReference type="Gene3D" id="3.30.2010.10">
    <property type="entry name" value="Metalloproteases ('zincins'), catalytic domain"/>
    <property type="match status" value="1"/>
</dbReference>
<evidence type="ECO:0000256" key="4">
    <source>
        <dbReference type="ARBA" id="ARBA00022692"/>
    </source>
</evidence>
<evidence type="ECO:0000313" key="16">
    <source>
        <dbReference type="EMBL" id="GIL30558.1"/>
    </source>
</evidence>
<proteinExistence type="inferred from homology"/>
<evidence type="ECO:0000313" key="15">
    <source>
        <dbReference type="EMBL" id="GIL24765.1"/>
    </source>
</evidence>
<evidence type="ECO:0000256" key="10">
    <source>
        <dbReference type="ARBA" id="ARBA00023136"/>
    </source>
</evidence>
<gene>
    <name evidence="15" type="ORF">NUM_00200</name>
    <name evidence="16" type="ORF">NUM_58120</name>
</gene>
<keyword evidence="7 11" id="KW-0862">Zinc</keyword>
<keyword evidence="9 11" id="KW-0482">Metalloprotease</keyword>
<dbReference type="GO" id="GO:0005886">
    <property type="term" value="C:plasma membrane"/>
    <property type="evidence" value="ECO:0007669"/>
    <property type="project" value="UniProtKB-SubCell"/>
</dbReference>
<evidence type="ECO:0000256" key="7">
    <source>
        <dbReference type="ARBA" id="ARBA00022833"/>
    </source>
</evidence>
<dbReference type="InterPro" id="IPR050083">
    <property type="entry name" value="HtpX_protease"/>
</dbReference>
<dbReference type="Proteomes" id="UP000614996">
    <property type="component" value="Unassembled WGS sequence"/>
</dbReference>
<keyword evidence="17" id="KW-1185">Reference proteome</keyword>
<evidence type="ECO:0000256" key="13">
    <source>
        <dbReference type="SAM" id="Phobius"/>
    </source>
</evidence>
<feature type="domain" description="Peptidase M48" evidence="14">
    <location>
        <begin position="148"/>
        <end position="380"/>
    </location>
</feature>
<keyword evidence="2" id="KW-1003">Cell membrane</keyword>
<protein>
    <recommendedName>
        <fullName evidence="14">Peptidase M48 domain-containing protein</fullName>
    </recommendedName>
</protein>
<sequence>MTTEMSAACPNCAAPLVADERYPSWCPGCEWGVDPSPPKPPRGRVNRWIRKVGDRTMASVHERLCRAEVSRPSRDVAWVLTYVLAAGVHAVTVAVAVLGIWLCLTGRLVLVPLGLLALAIVVLLRPRLGKLDPEVELLDRDEAPQLYALCDAVADAIGARHIDQIGLDPDFNAYYTVVGIRQRRTMVLGAPLWTVLDRQGRVALLGHELGHGANGDNRQGVFVGGALRALVRWYELVRPGRDSAFAARGNPFAMVAGLLLLIPQAVIGGALYCVIVAFGLALLRVGQRAEYLADAMAVRAGGRSAARSLLETFLVTDTLLRAGRLVPRNAPAGESYAAIVAHAAELPATEKDRLFRRGRMRRHRVDSSHPPTAMRLDHAASRPDEPARVVLDAGRAAAIDAELAVPLARLERRFRDLVREYEV</sequence>
<evidence type="ECO:0000256" key="9">
    <source>
        <dbReference type="ARBA" id="ARBA00023049"/>
    </source>
</evidence>
<keyword evidence="6 11" id="KW-0378">Hydrolase</keyword>
<dbReference type="AlphaFoldDB" id="A0A8J4AKR6"/>
<reference evidence="17" key="1">
    <citation type="journal article" date="2021" name="Int. J. Syst. Evol. Microbiol.">
        <title>Actinocatenispora comari sp. nov., an endophytic actinomycete isolated from aerial parts of Comarum salesowianum.</title>
        <authorList>
            <person name="Oyunbileg N."/>
            <person name="Iizaka Y."/>
            <person name="Hamada M."/>
            <person name="Davaapurev B.O."/>
            <person name="Fukumoto A."/>
            <person name="Tsetseg B."/>
            <person name="Kato F."/>
            <person name="Tamura T."/>
            <person name="Batkhuu J."/>
            <person name="Anzai Y."/>
        </authorList>
    </citation>
    <scope>NUCLEOTIDE SEQUENCE [LARGE SCALE GENOMIC DNA]</scope>
    <source>
        <strain evidence="17">NUM-2625</strain>
    </source>
</reference>
<reference evidence="16" key="2">
    <citation type="submission" date="2021-02" db="EMBL/GenBank/DDBJ databases">
        <title>Whole genome shotgun sequence of Actinocatenispora sp. strain NUM-2625.</title>
        <authorList>
            <person name="Oyunbileg N."/>
            <person name="Iizaka Y."/>
            <person name="Davaapurev BO."/>
            <person name="Fukumoto A."/>
            <person name="Batkhuu J."/>
            <person name="Anzai Y."/>
        </authorList>
    </citation>
    <scope>NUCLEOTIDE SEQUENCE</scope>
    <source>
        <strain evidence="16">NUM-2625</strain>
    </source>
</reference>
<keyword evidence="10 13" id="KW-0472">Membrane</keyword>
<keyword evidence="8 13" id="KW-1133">Transmembrane helix</keyword>
<dbReference type="Pfam" id="PF01435">
    <property type="entry name" value="Peptidase_M48"/>
    <property type="match status" value="1"/>
</dbReference>
<feature type="transmembrane region" description="Helical" evidence="13">
    <location>
        <begin position="76"/>
        <end position="102"/>
    </location>
</feature>
<comment type="cofactor">
    <cofactor evidence="11">
        <name>Zn(2+)</name>
        <dbReference type="ChEBI" id="CHEBI:29105"/>
    </cofactor>
    <text evidence="11">Binds 1 zinc ion per subunit.</text>
</comment>
<evidence type="ECO:0000256" key="5">
    <source>
        <dbReference type="ARBA" id="ARBA00022723"/>
    </source>
</evidence>
<organism evidence="16 17">
    <name type="scientific">Actinocatenispora comari</name>
    <dbReference type="NCBI Taxonomy" id="2807577"/>
    <lineage>
        <taxon>Bacteria</taxon>
        <taxon>Bacillati</taxon>
        <taxon>Actinomycetota</taxon>
        <taxon>Actinomycetes</taxon>
        <taxon>Micromonosporales</taxon>
        <taxon>Micromonosporaceae</taxon>
        <taxon>Actinocatenispora</taxon>
    </lineage>
</organism>
<dbReference type="EMBL" id="BOPO01000001">
    <property type="protein sequence ID" value="GIL24765.1"/>
    <property type="molecule type" value="Genomic_DNA"/>
</dbReference>
<evidence type="ECO:0000256" key="2">
    <source>
        <dbReference type="ARBA" id="ARBA00022475"/>
    </source>
</evidence>